<evidence type="ECO:0000259" key="7">
    <source>
        <dbReference type="Pfam" id="PF00892"/>
    </source>
</evidence>
<gene>
    <name evidence="8" type="ORF">OU419_11620</name>
</gene>
<accession>A0ABY7A3T4</accession>
<evidence type="ECO:0000256" key="2">
    <source>
        <dbReference type="ARBA" id="ARBA00022475"/>
    </source>
</evidence>
<keyword evidence="2" id="KW-1003">Cell membrane</keyword>
<feature type="transmembrane region" description="Helical" evidence="6">
    <location>
        <begin position="32"/>
        <end position="53"/>
    </location>
</feature>
<evidence type="ECO:0000256" key="1">
    <source>
        <dbReference type="ARBA" id="ARBA00004651"/>
    </source>
</evidence>
<feature type="transmembrane region" description="Helical" evidence="6">
    <location>
        <begin position="268"/>
        <end position="285"/>
    </location>
</feature>
<name>A0ABY7A3T4_9PSED</name>
<feature type="domain" description="EamA" evidence="7">
    <location>
        <begin position="7"/>
        <end position="136"/>
    </location>
</feature>
<evidence type="ECO:0000256" key="5">
    <source>
        <dbReference type="ARBA" id="ARBA00023136"/>
    </source>
</evidence>
<dbReference type="InterPro" id="IPR000620">
    <property type="entry name" value="EamA_dom"/>
</dbReference>
<dbReference type="RefSeq" id="WP_254473230.1">
    <property type="nucleotide sequence ID" value="NZ_CP113432.1"/>
</dbReference>
<evidence type="ECO:0000256" key="6">
    <source>
        <dbReference type="SAM" id="Phobius"/>
    </source>
</evidence>
<dbReference type="Pfam" id="PF00892">
    <property type="entry name" value="EamA"/>
    <property type="match status" value="2"/>
</dbReference>
<feature type="transmembrane region" description="Helical" evidence="6">
    <location>
        <begin position="212"/>
        <end position="231"/>
    </location>
</feature>
<dbReference type="EMBL" id="CP113432">
    <property type="protein sequence ID" value="WAI51861.1"/>
    <property type="molecule type" value="Genomic_DNA"/>
</dbReference>
<dbReference type="PANTHER" id="PTHR42920">
    <property type="entry name" value="OS03G0707200 PROTEIN-RELATED"/>
    <property type="match status" value="1"/>
</dbReference>
<dbReference type="SUPFAM" id="SSF103481">
    <property type="entry name" value="Multidrug resistance efflux transporter EmrE"/>
    <property type="match status" value="2"/>
</dbReference>
<feature type="transmembrane region" description="Helical" evidence="6">
    <location>
        <begin position="65"/>
        <end position="87"/>
    </location>
</feature>
<dbReference type="InterPro" id="IPR051258">
    <property type="entry name" value="Diverse_Substrate_Transporter"/>
</dbReference>
<protein>
    <submittedName>
        <fullName evidence="8">DMT family transporter</fullName>
    </submittedName>
</protein>
<evidence type="ECO:0000313" key="8">
    <source>
        <dbReference type="EMBL" id="WAI51861.1"/>
    </source>
</evidence>
<keyword evidence="5 6" id="KW-0472">Membrane</keyword>
<dbReference type="InterPro" id="IPR037185">
    <property type="entry name" value="EmrE-like"/>
</dbReference>
<keyword evidence="9" id="KW-1185">Reference proteome</keyword>
<organism evidence="8 9">
    <name type="scientific">Pseudomonas triclosanedens</name>
    <dbReference type="NCBI Taxonomy" id="2961893"/>
    <lineage>
        <taxon>Bacteria</taxon>
        <taxon>Pseudomonadati</taxon>
        <taxon>Pseudomonadota</taxon>
        <taxon>Gammaproteobacteria</taxon>
        <taxon>Pseudomonadales</taxon>
        <taxon>Pseudomonadaceae</taxon>
        <taxon>Pseudomonas</taxon>
    </lineage>
</organism>
<feature type="transmembrane region" description="Helical" evidence="6">
    <location>
        <begin position="243"/>
        <end position="262"/>
    </location>
</feature>
<proteinExistence type="predicted"/>
<feature type="transmembrane region" description="Helical" evidence="6">
    <location>
        <begin position="120"/>
        <end position="138"/>
    </location>
</feature>
<sequence length="302" mass="31385">MPFAFACLALSMLLVGVNIAIGKLILAEVPVYLFAALRFLIASLVLLPGMFIAKVRRGLDRRACGGLFLQAFFGCFLFSLCMLHGVLLTSATSAGIITSATPSVIALLAWLWLREHIGAPQLLAIALAVAGIAALNLLEHSQAGGGSVAGNLLVLGAVLAEALFAVFSRRLALSVRPWAMAFGVNLAGLLLFLPLALPEALAFGWSAPGVGTWAWLLFYALSASVLSFLLWYRGISRVPASIAGLFTGLMPVSSALAGVFLLGERFSVGHALGMALVLAALLLGTRRGGMPPVAASEAGTAK</sequence>
<keyword evidence="4 6" id="KW-1133">Transmembrane helix</keyword>
<keyword evidence="3 6" id="KW-0812">Transmembrane</keyword>
<dbReference type="Gene3D" id="1.10.3730.20">
    <property type="match status" value="1"/>
</dbReference>
<evidence type="ECO:0000256" key="3">
    <source>
        <dbReference type="ARBA" id="ARBA00022692"/>
    </source>
</evidence>
<feature type="transmembrane region" description="Helical" evidence="6">
    <location>
        <begin position="144"/>
        <end position="166"/>
    </location>
</feature>
<dbReference type="Proteomes" id="UP001163624">
    <property type="component" value="Chromosome"/>
</dbReference>
<feature type="transmembrane region" description="Helical" evidence="6">
    <location>
        <begin position="178"/>
        <end position="197"/>
    </location>
</feature>
<dbReference type="PANTHER" id="PTHR42920:SF5">
    <property type="entry name" value="EAMA DOMAIN-CONTAINING PROTEIN"/>
    <property type="match status" value="1"/>
</dbReference>
<evidence type="ECO:0000313" key="9">
    <source>
        <dbReference type="Proteomes" id="UP001163624"/>
    </source>
</evidence>
<feature type="transmembrane region" description="Helical" evidence="6">
    <location>
        <begin position="93"/>
        <end position="113"/>
    </location>
</feature>
<reference evidence="8" key="1">
    <citation type="submission" date="2022-11" db="EMBL/GenBank/DDBJ databases">
        <title>Pseudomonas triclosanedens sp. nov., a triclosan degrader isolated from activated sludge.</title>
        <authorList>
            <person name="Yin Y."/>
            <person name="Lu Z."/>
        </authorList>
    </citation>
    <scope>NUCLEOTIDE SEQUENCE</scope>
    <source>
        <strain evidence="8">ZM23</strain>
    </source>
</reference>
<feature type="domain" description="EamA" evidence="7">
    <location>
        <begin position="150"/>
        <end position="283"/>
    </location>
</feature>
<comment type="subcellular location">
    <subcellularLocation>
        <location evidence="1">Cell membrane</location>
        <topology evidence="1">Multi-pass membrane protein</topology>
    </subcellularLocation>
</comment>
<evidence type="ECO:0000256" key="4">
    <source>
        <dbReference type="ARBA" id="ARBA00022989"/>
    </source>
</evidence>